<dbReference type="AlphaFoldDB" id="A0A448X5X7"/>
<sequence>MLVHVHLDAVETRMRAFEQHYREWAATTPETTNALRRLRLPVPDSVDFPTDSDRLGSLFLISPSTTNDPSAHGAPSTSSSSTAGVANSLLAGWAQTNTGPGHVNGQSLSPARTQHFPASGLESSNLTSRATFSSDRQLLSARQVVSGRLSLLVDGSRHQQQQQQQQLGIGLPPTPQVHNLPCQPLTAVVS</sequence>
<name>A0A448X5X7_9PLAT</name>
<gene>
    <name evidence="2" type="ORF">PXEA_LOCUS22309</name>
</gene>
<evidence type="ECO:0000313" key="2">
    <source>
        <dbReference type="EMBL" id="VEL28869.1"/>
    </source>
</evidence>
<reference evidence="2" key="1">
    <citation type="submission" date="2018-11" db="EMBL/GenBank/DDBJ databases">
        <authorList>
            <consortium name="Pathogen Informatics"/>
        </authorList>
    </citation>
    <scope>NUCLEOTIDE SEQUENCE</scope>
</reference>
<comment type="caution">
    <text evidence="2">The sequence shown here is derived from an EMBL/GenBank/DDBJ whole genome shotgun (WGS) entry which is preliminary data.</text>
</comment>
<dbReference type="Proteomes" id="UP000784294">
    <property type="component" value="Unassembled WGS sequence"/>
</dbReference>
<dbReference type="EMBL" id="CAAALY010098355">
    <property type="protein sequence ID" value="VEL28869.1"/>
    <property type="molecule type" value="Genomic_DNA"/>
</dbReference>
<proteinExistence type="predicted"/>
<protein>
    <submittedName>
        <fullName evidence="2">Uncharacterized protein</fullName>
    </submittedName>
</protein>
<keyword evidence="3" id="KW-1185">Reference proteome</keyword>
<evidence type="ECO:0000313" key="3">
    <source>
        <dbReference type="Proteomes" id="UP000784294"/>
    </source>
</evidence>
<feature type="region of interest" description="Disordered" evidence="1">
    <location>
        <begin position="94"/>
        <end position="122"/>
    </location>
</feature>
<evidence type="ECO:0000256" key="1">
    <source>
        <dbReference type="SAM" id="MobiDB-lite"/>
    </source>
</evidence>
<organism evidence="2 3">
    <name type="scientific">Protopolystoma xenopodis</name>
    <dbReference type="NCBI Taxonomy" id="117903"/>
    <lineage>
        <taxon>Eukaryota</taxon>
        <taxon>Metazoa</taxon>
        <taxon>Spiralia</taxon>
        <taxon>Lophotrochozoa</taxon>
        <taxon>Platyhelminthes</taxon>
        <taxon>Monogenea</taxon>
        <taxon>Polyopisthocotylea</taxon>
        <taxon>Polystomatidea</taxon>
        <taxon>Polystomatidae</taxon>
        <taxon>Protopolystoma</taxon>
    </lineage>
</organism>
<accession>A0A448X5X7</accession>
<feature type="compositionally biased region" description="Polar residues" evidence="1">
    <location>
        <begin position="94"/>
        <end position="112"/>
    </location>
</feature>